<name>A0A0G3X4F8_9SPHN</name>
<dbReference type="EMBL" id="CP011805">
    <property type="protein sequence ID" value="AKM06455.1"/>
    <property type="molecule type" value="Genomic_DNA"/>
</dbReference>
<dbReference type="KEGG" id="amx:AM2010_367"/>
<protein>
    <recommendedName>
        <fullName evidence="4">Lipoprotein</fullName>
    </recommendedName>
</protein>
<dbReference type="STRING" id="543877.AM2010_367"/>
<dbReference type="Proteomes" id="UP000037643">
    <property type="component" value="Chromosome"/>
</dbReference>
<reference evidence="2 3" key="1">
    <citation type="submission" date="2015-06" db="EMBL/GenBank/DDBJ databases">
        <authorList>
            <person name="Kim K.M."/>
        </authorList>
    </citation>
    <scope>NUCLEOTIDE SEQUENCE [LARGE SCALE GENOMIC DNA]</scope>
    <source>
        <strain evidence="2 3">KCTC 22370</strain>
    </source>
</reference>
<organism evidence="2 3">
    <name type="scientific">Pelagerythrobacter marensis</name>
    <dbReference type="NCBI Taxonomy" id="543877"/>
    <lineage>
        <taxon>Bacteria</taxon>
        <taxon>Pseudomonadati</taxon>
        <taxon>Pseudomonadota</taxon>
        <taxon>Alphaproteobacteria</taxon>
        <taxon>Sphingomonadales</taxon>
        <taxon>Erythrobacteraceae</taxon>
        <taxon>Pelagerythrobacter</taxon>
    </lineage>
</organism>
<dbReference type="PROSITE" id="PS51257">
    <property type="entry name" value="PROKAR_LIPOPROTEIN"/>
    <property type="match status" value="1"/>
</dbReference>
<proteinExistence type="predicted"/>
<gene>
    <name evidence="2" type="ORF">AM2010_367</name>
</gene>
<feature type="signal peptide" evidence="1">
    <location>
        <begin position="1"/>
        <end position="18"/>
    </location>
</feature>
<evidence type="ECO:0008006" key="4">
    <source>
        <dbReference type="Google" id="ProtNLM"/>
    </source>
</evidence>
<evidence type="ECO:0000256" key="1">
    <source>
        <dbReference type="SAM" id="SignalP"/>
    </source>
</evidence>
<sequence length="237" mass="26506" precursor="true">MKKALACALLSFGLIGCATVKNNYVPQREQISFPALYEVQTVTLGEQMLAQGTATTTRGVYLPEENNIKGFILSRGFYPQTGQDGDFVFTSFETRTNDPEIGQVSLKGGLFGQLIYPRGLRFDTSKQETCAIVPNMYGLSQPICDTEYSYQFTERPFVSPNDFQQTLIYSGRVSDKIRASYREFSGNMARSAFTNEAEYDLSQSKIIAYKGAKIEVIDANNEEITYRVLSNFNLGGR</sequence>
<dbReference type="PATRIC" id="fig|543877.4.peg.369"/>
<keyword evidence="3" id="KW-1185">Reference proteome</keyword>
<evidence type="ECO:0000313" key="2">
    <source>
        <dbReference type="EMBL" id="AKM06455.1"/>
    </source>
</evidence>
<feature type="chain" id="PRO_5005186089" description="Lipoprotein" evidence="1">
    <location>
        <begin position="19"/>
        <end position="237"/>
    </location>
</feature>
<accession>A0A0G3X4F8</accession>
<dbReference type="AlphaFoldDB" id="A0A0G3X4F8"/>
<evidence type="ECO:0000313" key="3">
    <source>
        <dbReference type="Proteomes" id="UP000037643"/>
    </source>
</evidence>
<keyword evidence="1" id="KW-0732">Signal</keyword>
<dbReference type="RefSeq" id="WP_150115213.1">
    <property type="nucleotide sequence ID" value="NZ_CP011805.1"/>
</dbReference>
<dbReference type="OrthoDB" id="1419830at2"/>